<proteinExistence type="predicted"/>
<evidence type="ECO:0000313" key="1">
    <source>
        <dbReference type="EMBL" id="JAD42873.1"/>
    </source>
</evidence>
<protein>
    <submittedName>
        <fullName evidence="1">Uncharacterized protein</fullName>
    </submittedName>
</protein>
<name>A0A0A8ZYR8_ARUDO</name>
<organism evidence="1">
    <name type="scientific">Arundo donax</name>
    <name type="common">Giant reed</name>
    <name type="synonym">Donax arundinaceus</name>
    <dbReference type="NCBI Taxonomy" id="35708"/>
    <lineage>
        <taxon>Eukaryota</taxon>
        <taxon>Viridiplantae</taxon>
        <taxon>Streptophyta</taxon>
        <taxon>Embryophyta</taxon>
        <taxon>Tracheophyta</taxon>
        <taxon>Spermatophyta</taxon>
        <taxon>Magnoliopsida</taxon>
        <taxon>Liliopsida</taxon>
        <taxon>Poales</taxon>
        <taxon>Poaceae</taxon>
        <taxon>PACMAD clade</taxon>
        <taxon>Arundinoideae</taxon>
        <taxon>Arundineae</taxon>
        <taxon>Arundo</taxon>
    </lineage>
</organism>
<sequence length="31" mass="3284">MTPLPSLNEEESSSGGVQGGKLLGVRWEVLL</sequence>
<dbReference type="AlphaFoldDB" id="A0A0A8ZYR8"/>
<dbReference type="EMBL" id="GBRH01255022">
    <property type="protein sequence ID" value="JAD42873.1"/>
    <property type="molecule type" value="Transcribed_RNA"/>
</dbReference>
<accession>A0A0A8ZYR8</accession>
<reference evidence="1" key="2">
    <citation type="journal article" date="2015" name="Data Brief">
        <title>Shoot transcriptome of the giant reed, Arundo donax.</title>
        <authorList>
            <person name="Barrero R.A."/>
            <person name="Guerrero F.D."/>
            <person name="Moolhuijzen P."/>
            <person name="Goolsby J.A."/>
            <person name="Tidwell J."/>
            <person name="Bellgard S.E."/>
            <person name="Bellgard M.I."/>
        </authorList>
    </citation>
    <scope>NUCLEOTIDE SEQUENCE</scope>
    <source>
        <tissue evidence="1">Shoot tissue taken approximately 20 cm above the soil surface</tissue>
    </source>
</reference>
<reference evidence="1" key="1">
    <citation type="submission" date="2014-09" db="EMBL/GenBank/DDBJ databases">
        <authorList>
            <person name="Magalhaes I.L.F."/>
            <person name="Oliveira U."/>
            <person name="Santos F.R."/>
            <person name="Vidigal T.H.D.A."/>
            <person name="Brescovit A.D."/>
            <person name="Santos A.J."/>
        </authorList>
    </citation>
    <scope>NUCLEOTIDE SEQUENCE</scope>
    <source>
        <tissue evidence="1">Shoot tissue taken approximately 20 cm above the soil surface</tissue>
    </source>
</reference>